<protein>
    <submittedName>
        <fullName evidence="2">Uncharacterized protein</fullName>
    </submittedName>
</protein>
<comment type="caution">
    <text evidence="2">The sequence shown here is derived from an EMBL/GenBank/DDBJ whole genome shotgun (WGS) entry which is preliminary data.</text>
</comment>
<accession>A0A438HYB6</accession>
<organism evidence="2 3">
    <name type="scientific">Vitis vinifera</name>
    <name type="common">Grape</name>
    <dbReference type="NCBI Taxonomy" id="29760"/>
    <lineage>
        <taxon>Eukaryota</taxon>
        <taxon>Viridiplantae</taxon>
        <taxon>Streptophyta</taxon>
        <taxon>Embryophyta</taxon>
        <taxon>Tracheophyta</taxon>
        <taxon>Spermatophyta</taxon>
        <taxon>Magnoliopsida</taxon>
        <taxon>eudicotyledons</taxon>
        <taxon>Gunneridae</taxon>
        <taxon>Pentapetalae</taxon>
        <taxon>rosids</taxon>
        <taxon>Vitales</taxon>
        <taxon>Vitaceae</taxon>
        <taxon>Viteae</taxon>
        <taxon>Vitis</taxon>
    </lineage>
</organism>
<dbReference type="EMBL" id="QGNW01000164">
    <property type="protein sequence ID" value="RVW89449.1"/>
    <property type="molecule type" value="Genomic_DNA"/>
</dbReference>
<name>A0A438HYB6_VITVI</name>
<feature type="compositionally biased region" description="Pro residues" evidence="1">
    <location>
        <begin position="31"/>
        <end position="48"/>
    </location>
</feature>
<gene>
    <name evidence="2" type="ORF">CK203_046826</name>
</gene>
<sequence>MARTRGAKSSSPSRRKKATMKTLVQGSTSEPPRPLCVPPPVQDAPMSPPVRRYQTRAKPVSEPSIEPQPSQPPPSDSQTPSGMTPEVLIRRPMLTQPPIEGNLDYRARPFHSDLCFDTVTFRLQPELRDSFHLLQRYRMEHLLTPRDFFYPRVAMDFYQSMTTHQVQDLIVINFTIDRRHGILGARHIAEALCIPYEPTSPEDYRVWTQPSQSDIVRILSRGASTRQYLLRKELSPSMFFIDALLRHNIFPLQHWVQRRGVLLEALFRISEGFFFGPHHLIMVALLYFEEKVHKKKLLRADAIPLLFPRLLCQILEHLGYPSEPQLERKRICQEIFTLDKWTSMTAYSVEPGALTGVEHPEIPHPEQPEEPQPIEIPTDTRAPAFAVPSTEPIPEVAPSASPATPRPPPALTTSQSILTQEMTTLRAHQEQIIATQNQHIAIMRQIQHHLGIPSAPEH</sequence>
<evidence type="ECO:0000256" key="1">
    <source>
        <dbReference type="SAM" id="MobiDB-lite"/>
    </source>
</evidence>
<evidence type="ECO:0000313" key="2">
    <source>
        <dbReference type="EMBL" id="RVW89449.1"/>
    </source>
</evidence>
<reference evidence="2 3" key="1">
    <citation type="journal article" date="2018" name="PLoS Genet.">
        <title>Population sequencing reveals clonal diversity and ancestral inbreeding in the grapevine cultivar Chardonnay.</title>
        <authorList>
            <person name="Roach M.J."/>
            <person name="Johnson D.L."/>
            <person name="Bohlmann J."/>
            <person name="van Vuuren H.J."/>
            <person name="Jones S.J."/>
            <person name="Pretorius I.S."/>
            <person name="Schmidt S.A."/>
            <person name="Borneman A.R."/>
        </authorList>
    </citation>
    <scope>NUCLEOTIDE SEQUENCE [LARGE SCALE GENOMIC DNA]</scope>
    <source>
        <strain evidence="3">cv. Chardonnay</strain>
        <tissue evidence="2">Leaf</tissue>
    </source>
</reference>
<feature type="compositionally biased region" description="Basic and acidic residues" evidence="1">
    <location>
        <begin position="358"/>
        <end position="367"/>
    </location>
</feature>
<proteinExistence type="predicted"/>
<evidence type="ECO:0000313" key="3">
    <source>
        <dbReference type="Proteomes" id="UP000288805"/>
    </source>
</evidence>
<feature type="region of interest" description="Disordered" evidence="1">
    <location>
        <begin position="355"/>
        <end position="375"/>
    </location>
</feature>
<feature type="region of interest" description="Disordered" evidence="1">
    <location>
        <begin position="390"/>
        <end position="412"/>
    </location>
</feature>
<feature type="region of interest" description="Disordered" evidence="1">
    <location>
        <begin position="1"/>
        <end position="84"/>
    </location>
</feature>
<dbReference type="Proteomes" id="UP000288805">
    <property type="component" value="Unassembled WGS sequence"/>
</dbReference>
<dbReference type="AlphaFoldDB" id="A0A438HYB6"/>